<feature type="compositionally biased region" description="Polar residues" evidence="5">
    <location>
        <begin position="11"/>
        <end position="21"/>
    </location>
</feature>
<feature type="transmembrane region" description="Helical" evidence="6">
    <location>
        <begin position="363"/>
        <end position="383"/>
    </location>
</feature>
<feature type="transmembrane region" description="Helical" evidence="6">
    <location>
        <begin position="502"/>
        <end position="520"/>
    </location>
</feature>
<dbReference type="PRINTS" id="PR01036">
    <property type="entry name" value="TCRTETB"/>
</dbReference>
<evidence type="ECO:0000256" key="3">
    <source>
        <dbReference type="ARBA" id="ARBA00022989"/>
    </source>
</evidence>
<evidence type="ECO:0000313" key="9">
    <source>
        <dbReference type="Proteomes" id="UP000244855"/>
    </source>
</evidence>
<dbReference type="FunFam" id="1.20.1250.20:FF:000196">
    <property type="entry name" value="MFS toxin efflux pump (AflT)"/>
    <property type="match status" value="1"/>
</dbReference>
<feature type="transmembrane region" description="Helical" evidence="6">
    <location>
        <begin position="261"/>
        <end position="281"/>
    </location>
</feature>
<feature type="transmembrane region" description="Helical" evidence="6">
    <location>
        <begin position="156"/>
        <end position="177"/>
    </location>
</feature>
<evidence type="ECO:0000259" key="7">
    <source>
        <dbReference type="PROSITE" id="PS50850"/>
    </source>
</evidence>
<feature type="transmembrane region" description="Helical" evidence="6">
    <location>
        <begin position="183"/>
        <end position="206"/>
    </location>
</feature>
<dbReference type="Gene3D" id="1.20.1250.20">
    <property type="entry name" value="MFS general substrate transporter like domains"/>
    <property type="match status" value="2"/>
</dbReference>
<feature type="transmembrane region" description="Helical" evidence="6">
    <location>
        <begin position="231"/>
        <end position="249"/>
    </location>
</feature>
<sequence length="543" mass="58246">MEKNAPVDGASATTPMDSSQVRQYPSAGKTWIIMLCLYITMFLVALDKSILGTAMPRISDQFNSLSSIGWYASSYMLTLCAFQLIWGRIYTFYSVKLTFVTAVVIFEVGSAICGAAPTSPAFIVGRSISGLGSAGITNGAIIVIMETVPLEKRPVFQGLLGAVFGIASVVGPLLGGVLTDRLSWRWCFYINLPFGAVAIALLPFLLQSQPKAKTDVTTTSFIQKLKQMDPLGTALFLPSVVCLVLALQWGGTTYAWSNWRVILLLVLAVLLAIGFAIVQVFMPDTATIPPRVMKGRTMLGAALFCICCYASILILSFYVPIFFQAIQNFSPTKSGLATLPSILGLFIGTVLAGVAVQRLGYPAPAMILSAVFTSVGAGLITTWPVDVGSSMWIGYQFISGFGAGLGMQQPNLLAQIVLADEEDATMGVSFMFFVQNLGGAVFISIAQSVFTDTLATELSKIPGLHLSRQQIVEMGATNIKNLVSTSSIGLLLEGYRIAIRNTFYLGLTLSCLSMVAAVMVEWRSVKKEEKSEGDVEKVTATAD</sequence>
<feature type="transmembrane region" description="Helical" evidence="6">
    <location>
        <begin position="301"/>
        <end position="323"/>
    </location>
</feature>
<dbReference type="OrthoDB" id="10021397at2759"/>
<dbReference type="Proteomes" id="UP000244855">
    <property type="component" value="Unassembled WGS sequence"/>
</dbReference>
<dbReference type="EMBL" id="KZ805652">
    <property type="protein sequence ID" value="PVH92736.1"/>
    <property type="molecule type" value="Genomic_DNA"/>
</dbReference>
<evidence type="ECO:0000256" key="2">
    <source>
        <dbReference type="ARBA" id="ARBA00022692"/>
    </source>
</evidence>
<dbReference type="InterPro" id="IPR020846">
    <property type="entry name" value="MFS_dom"/>
</dbReference>
<reference evidence="8 9" key="1">
    <citation type="journal article" date="2018" name="Sci. Rep.">
        <title>Comparative genomics provides insights into the lifestyle and reveals functional heterogeneity of dark septate endophytic fungi.</title>
        <authorList>
            <person name="Knapp D.G."/>
            <person name="Nemeth J.B."/>
            <person name="Barry K."/>
            <person name="Hainaut M."/>
            <person name="Henrissat B."/>
            <person name="Johnson J."/>
            <person name="Kuo A."/>
            <person name="Lim J.H.P."/>
            <person name="Lipzen A."/>
            <person name="Nolan M."/>
            <person name="Ohm R.A."/>
            <person name="Tamas L."/>
            <person name="Grigoriev I.V."/>
            <person name="Spatafora J.W."/>
            <person name="Nagy L.G."/>
            <person name="Kovacs G.M."/>
        </authorList>
    </citation>
    <scope>NUCLEOTIDE SEQUENCE [LARGE SCALE GENOMIC DNA]</scope>
    <source>
        <strain evidence="8 9">DSE2036</strain>
    </source>
</reference>
<protein>
    <submittedName>
        <fullName evidence="8">MFS general substrate transporter</fullName>
    </submittedName>
</protein>
<dbReference type="Pfam" id="PF07690">
    <property type="entry name" value="MFS_1"/>
    <property type="match status" value="1"/>
</dbReference>
<dbReference type="GO" id="GO:0005886">
    <property type="term" value="C:plasma membrane"/>
    <property type="evidence" value="ECO:0007669"/>
    <property type="project" value="TreeGrafter"/>
</dbReference>
<feature type="transmembrane region" description="Helical" evidence="6">
    <location>
        <begin position="389"/>
        <end position="407"/>
    </location>
</feature>
<feature type="transmembrane region" description="Helical" evidence="6">
    <location>
        <begin position="428"/>
        <end position="450"/>
    </location>
</feature>
<evidence type="ECO:0000256" key="5">
    <source>
        <dbReference type="SAM" id="MobiDB-lite"/>
    </source>
</evidence>
<dbReference type="PANTHER" id="PTHR23501">
    <property type="entry name" value="MAJOR FACILITATOR SUPERFAMILY"/>
    <property type="match status" value="1"/>
</dbReference>
<keyword evidence="9" id="KW-1185">Reference proteome</keyword>
<evidence type="ECO:0000313" key="8">
    <source>
        <dbReference type="EMBL" id="PVH92736.1"/>
    </source>
</evidence>
<evidence type="ECO:0000256" key="4">
    <source>
        <dbReference type="ARBA" id="ARBA00023136"/>
    </source>
</evidence>
<dbReference type="InterPro" id="IPR036259">
    <property type="entry name" value="MFS_trans_sf"/>
</dbReference>
<dbReference type="SUPFAM" id="SSF103473">
    <property type="entry name" value="MFS general substrate transporter"/>
    <property type="match status" value="2"/>
</dbReference>
<dbReference type="AlphaFoldDB" id="A0A2V1D3Y0"/>
<evidence type="ECO:0000256" key="6">
    <source>
        <dbReference type="SAM" id="Phobius"/>
    </source>
</evidence>
<feature type="transmembrane region" description="Helical" evidence="6">
    <location>
        <begin position="31"/>
        <end position="50"/>
    </location>
</feature>
<feature type="domain" description="Major facilitator superfamily (MFS) profile" evidence="7">
    <location>
        <begin position="33"/>
        <end position="525"/>
    </location>
</feature>
<dbReference type="PROSITE" id="PS50850">
    <property type="entry name" value="MFS"/>
    <property type="match status" value="1"/>
</dbReference>
<dbReference type="PANTHER" id="PTHR23501:SF201">
    <property type="entry name" value="MFS AFLATOXIN EFFLUX PUMP"/>
    <property type="match status" value="1"/>
</dbReference>
<dbReference type="GO" id="GO:0022857">
    <property type="term" value="F:transmembrane transporter activity"/>
    <property type="evidence" value="ECO:0007669"/>
    <property type="project" value="InterPro"/>
</dbReference>
<name>A0A2V1D3Y0_9PLEO</name>
<feature type="region of interest" description="Disordered" evidence="5">
    <location>
        <begin position="1"/>
        <end position="21"/>
    </location>
</feature>
<feature type="transmembrane region" description="Helical" evidence="6">
    <location>
        <begin position="335"/>
        <end position="356"/>
    </location>
</feature>
<proteinExistence type="predicted"/>
<dbReference type="CDD" id="cd17502">
    <property type="entry name" value="MFS_Azr1_MDR_like"/>
    <property type="match status" value="1"/>
</dbReference>
<dbReference type="FunFam" id="1.20.1720.10:FF:000012">
    <property type="entry name" value="MFS toxin efflux pump (AflT)"/>
    <property type="match status" value="1"/>
</dbReference>
<evidence type="ECO:0000256" key="1">
    <source>
        <dbReference type="ARBA" id="ARBA00004141"/>
    </source>
</evidence>
<feature type="transmembrane region" description="Helical" evidence="6">
    <location>
        <begin position="70"/>
        <end position="90"/>
    </location>
</feature>
<feature type="transmembrane region" description="Helical" evidence="6">
    <location>
        <begin position="123"/>
        <end position="144"/>
    </location>
</feature>
<keyword evidence="4 6" id="KW-0472">Membrane</keyword>
<organism evidence="8 9">
    <name type="scientific">Periconia macrospinosa</name>
    <dbReference type="NCBI Taxonomy" id="97972"/>
    <lineage>
        <taxon>Eukaryota</taxon>
        <taxon>Fungi</taxon>
        <taxon>Dikarya</taxon>
        <taxon>Ascomycota</taxon>
        <taxon>Pezizomycotina</taxon>
        <taxon>Dothideomycetes</taxon>
        <taxon>Pleosporomycetidae</taxon>
        <taxon>Pleosporales</taxon>
        <taxon>Massarineae</taxon>
        <taxon>Periconiaceae</taxon>
        <taxon>Periconia</taxon>
    </lineage>
</organism>
<accession>A0A2V1D3Y0</accession>
<comment type="subcellular location">
    <subcellularLocation>
        <location evidence="1">Membrane</location>
        <topology evidence="1">Multi-pass membrane protein</topology>
    </subcellularLocation>
</comment>
<dbReference type="InterPro" id="IPR011701">
    <property type="entry name" value="MFS"/>
</dbReference>
<feature type="transmembrane region" description="Helical" evidence="6">
    <location>
        <begin position="97"/>
        <end position="117"/>
    </location>
</feature>
<keyword evidence="2 6" id="KW-0812">Transmembrane</keyword>
<gene>
    <name evidence="8" type="ORF">DM02DRAFT_266752</name>
</gene>
<keyword evidence="3 6" id="KW-1133">Transmembrane helix</keyword>